<organism evidence="1 2">
    <name type="scientific">Panagrolaimus sp. PS1159</name>
    <dbReference type="NCBI Taxonomy" id="55785"/>
    <lineage>
        <taxon>Eukaryota</taxon>
        <taxon>Metazoa</taxon>
        <taxon>Ecdysozoa</taxon>
        <taxon>Nematoda</taxon>
        <taxon>Chromadorea</taxon>
        <taxon>Rhabditida</taxon>
        <taxon>Tylenchina</taxon>
        <taxon>Panagrolaimomorpha</taxon>
        <taxon>Panagrolaimoidea</taxon>
        <taxon>Panagrolaimidae</taxon>
        <taxon>Panagrolaimus</taxon>
    </lineage>
</organism>
<name>A0AC35GC64_9BILA</name>
<protein>
    <submittedName>
        <fullName evidence="2">Uncharacterized protein</fullName>
    </submittedName>
</protein>
<proteinExistence type="predicted"/>
<accession>A0AC35GC64</accession>
<dbReference type="Proteomes" id="UP000887580">
    <property type="component" value="Unplaced"/>
</dbReference>
<dbReference type="WBParaSite" id="PS1159_v2.g3894.t1">
    <property type="protein sequence ID" value="PS1159_v2.g3894.t1"/>
    <property type="gene ID" value="PS1159_v2.g3894"/>
</dbReference>
<evidence type="ECO:0000313" key="2">
    <source>
        <dbReference type="WBParaSite" id="PS1159_v2.g3894.t1"/>
    </source>
</evidence>
<evidence type="ECO:0000313" key="1">
    <source>
        <dbReference type="Proteomes" id="UP000887580"/>
    </source>
</evidence>
<sequence length="670" mass="75283">MAEESDVEVTAAVDQFDDEWSDDDNNEASYTQSNLKKASSIYQENSSDDDTENRPPINNITKKSVVQPSKFSTIPEESHSHYSSYRYSKQGSNKGSYNSSDRTEKTTTPSLFTVPEVRKNSISFEQNSFTKCDDFERMIQQKKERERHQNSYLSSRSNVSKSKPVSFRSTTPPNTSTISIPHKTSKPLTSTPIAERNGSRLNANVSRARETSKNASQNESSLLSESKLNFMKDIDLDQSSIRYAKNFVLQSKHIPKSSKILEDIKKKREQLKILEARSSSLGNNSSLSNAKQNLVLPVPTLPRVLEKDPFSSRPTTSAAISPGEIAIKPNPISNWGFVSIGEEVQAKIFLRNCSSHIVEVIPRLSDRITYFKLASNASIQIHPNCSEEFTVIFVPTECKRYHHSVKFYVSSSGKTYSHTLLGYGGTAHVKIIEKRSLSYFPRSGVYRFAPSKILSFGFEVENYGDRAAFVYIVAVDSNGIESRSITIEPKSFCLVPKTSNPNDPSKANISVKVPENYVQQMCRMSMDSVKSSASSLARNNIFSLKVYFGDERLRQRARKYSDDINHHENIQGLWLTKTPFGINGQEMNALDNHFVSIQDLEILKTQTRVLTLLIGDDRMDKRGIQSLSSRPQSSSSNRGFIDNGYYIPQCNSEGDSTMISVADSDRTLMN</sequence>
<reference evidence="2" key="1">
    <citation type="submission" date="2022-11" db="UniProtKB">
        <authorList>
            <consortium name="WormBaseParasite"/>
        </authorList>
    </citation>
    <scope>IDENTIFICATION</scope>
</reference>